<comment type="caution">
    <text evidence="2">The sequence shown here is derived from an EMBL/GenBank/DDBJ whole genome shotgun (WGS) entry which is preliminary data.</text>
</comment>
<accession>A0AAE4NYD9</accession>
<evidence type="ECO:0000313" key="3">
    <source>
        <dbReference type="Proteomes" id="UP001189000"/>
    </source>
</evidence>
<evidence type="ECO:0000313" key="2">
    <source>
        <dbReference type="EMBL" id="MDV3664215.1"/>
    </source>
</evidence>
<feature type="transmembrane region" description="Helical" evidence="1">
    <location>
        <begin position="7"/>
        <end position="25"/>
    </location>
</feature>
<reference evidence="2" key="1">
    <citation type="submission" date="2023-02" db="EMBL/GenBank/DDBJ databases">
        <title>Elizabethkingia anophelis draft genomes.</title>
        <authorList>
            <person name="Nicholson A.C."/>
            <person name="Whitney A.M."/>
            <person name="Humrighouse B.W."/>
            <person name="Villarma A."/>
            <person name="Bell M."/>
            <person name="Mcquiston J."/>
        </authorList>
    </citation>
    <scope>NUCLEOTIDE SEQUENCE</scope>
    <source>
        <strain evidence="2">B4955</strain>
    </source>
</reference>
<keyword evidence="1" id="KW-0472">Membrane</keyword>
<dbReference type="Proteomes" id="UP001189000">
    <property type="component" value="Unassembled WGS sequence"/>
</dbReference>
<organism evidence="2 3">
    <name type="scientific">Elizabethkingia anophelis</name>
    <dbReference type="NCBI Taxonomy" id="1117645"/>
    <lineage>
        <taxon>Bacteria</taxon>
        <taxon>Pseudomonadati</taxon>
        <taxon>Bacteroidota</taxon>
        <taxon>Flavobacteriia</taxon>
        <taxon>Flavobacteriales</taxon>
        <taxon>Weeksellaceae</taxon>
        <taxon>Elizabethkingia</taxon>
    </lineage>
</organism>
<protein>
    <submittedName>
        <fullName evidence="2">Uncharacterized protein</fullName>
    </submittedName>
</protein>
<name>A0AAE4NYD9_9FLAO</name>
<keyword evidence="1" id="KW-0812">Transmembrane</keyword>
<dbReference type="EMBL" id="NWGY01000010">
    <property type="protein sequence ID" value="MDV3664215.1"/>
    <property type="molecule type" value="Genomic_DNA"/>
</dbReference>
<proteinExistence type="predicted"/>
<evidence type="ECO:0000256" key="1">
    <source>
        <dbReference type="SAM" id="Phobius"/>
    </source>
</evidence>
<feature type="transmembrane region" description="Helical" evidence="1">
    <location>
        <begin position="31"/>
        <end position="51"/>
    </location>
</feature>
<dbReference type="AlphaFoldDB" id="A0AAE4NYD9"/>
<sequence length="60" mass="7183">MNKKLSFILLLICVIVSLFLVYKWIFDKEDMQSGLVIQLILWPLLAVVWDLKWKRTNMSK</sequence>
<gene>
    <name evidence="2" type="ORF">CMU51_09105</name>
</gene>
<keyword evidence="1" id="KW-1133">Transmembrane helix</keyword>